<feature type="region of interest" description="Disordered" evidence="1">
    <location>
        <begin position="298"/>
        <end position="331"/>
    </location>
</feature>
<dbReference type="PANTHER" id="PTHR35041:SF6">
    <property type="entry name" value="FORMYLMETHIONINE DEFORMYLASE-LIKE PROTEIN-RELATED"/>
    <property type="match status" value="1"/>
</dbReference>
<feature type="compositionally biased region" description="Acidic residues" evidence="1">
    <location>
        <begin position="300"/>
        <end position="313"/>
    </location>
</feature>
<protein>
    <submittedName>
        <fullName evidence="3">Uncharacterized protein</fullName>
    </submittedName>
</protein>
<dbReference type="OrthoDB" id="5322539at2759"/>
<evidence type="ECO:0000256" key="2">
    <source>
        <dbReference type="SAM" id="Phobius"/>
    </source>
</evidence>
<comment type="caution">
    <text evidence="3">The sequence shown here is derived from an EMBL/GenBank/DDBJ whole genome shotgun (WGS) entry which is preliminary data.</text>
</comment>
<evidence type="ECO:0000313" key="3">
    <source>
        <dbReference type="EMBL" id="PNP46609.1"/>
    </source>
</evidence>
<organism evidence="3 4">
    <name type="scientific">Trichoderma harzianum</name>
    <name type="common">Hypocrea lixii</name>
    <dbReference type="NCBI Taxonomy" id="5544"/>
    <lineage>
        <taxon>Eukaryota</taxon>
        <taxon>Fungi</taxon>
        <taxon>Dikarya</taxon>
        <taxon>Ascomycota</taxon>
        <taxon>Pezizomycotina</taxon>
        <taxon>Sordariomycetes</taxon>
        <taxon>Hypocreomycetidae</taxon>
        <taxon>Hypocreales</taxon>
        <taxon>Hypocreaceae</taxon>
        <taxon>Trichoderma</taxon>
    </lineage>
</organism>
<keyword evidence="2" id="KW-0472">Membrane</keyword>
<evidence type="ECO:0000313" key="4">
    <source>
        <dbReference type="Proteomes" id="UP000236290"/>
    </source>
</evidence>
<sequence length="331" mass="36607">MAITKCMVYNTSYTANFTYINGIQSVELSTNRSLNNGAGRAIVRGTGPLEKFGVGVGSPIYNVQAVQTLAYQAVMDAFGRMFVGVITYEYPYKGGTKARTRARTIDTQMALTPLMGTADYSFLQSLHMSGIGSLLESVDDGRTRWNGYSVLQTLNSTLPVASVMEELFQNATISLMSVPLLRPNYSSPYAPPDVAVTLTTYSIIYSYAARTLWLTYGLAIGMILLSILLGFVSIYYNDGFSYMTKFSTILRVAHCIDLSEPVRPEDTDGKDPTPRYIKDLTISFPPAGNTGRYEKAAVVSEEELQQQREDEETRDTGVELQLHQKEVARSQ</sequence>
<keyword evidence="2" id="KW-1133">Transmembrane helix</keyword>
<proteinExistence type="predicted"/>
<name>A0A2K0TM52_TRIHA</name>
<feature type="compositionally biased region" description="Basic and acidic residues" evidence="1">
    <location>
        <begin position="314"/>
        <end position="331"/>
    </location>
</feature>
<dbReference type="Proteomes" id="UP000236290">
    <property type="component" value="Unassembled WGS sequence"/>
</dbReference>
<feature type="transmembrane region" description="Helical" evidence="2">
    <location>
        <begin position="213"/>
        <end position="236"/>
    </location>
</feature>
<dbReference type="EMBL" id="MTYI01000268">
    <property type="protein sequence ID" value="PNP46609.1"/>
    <property type="molecule type" value="Genomic_DNA"/>
</dbReference>
<keyword evidence="2" id="KW-0812">Transmembrane</keyword>
<reference evidence="3 4" key="1">
    <citation type="submission" date="2017-02" db="EMBL/GenBank/DDBJ databases">
        <title>Genomes of Trichoderma spp. with biocontrol activity.</title>
        <authorList>
            <person name="Gardiner D."/>
            <person name="Kazan K."/>
            <person name="Vos C."/>
            <person name="Harvey P."/>
        </authorList>
    </citation>
    <scope>NUCLEOTIDE SEQUENCE [LARGE SCALE GENOMIC DNA]</scope>
    <source>
        <strain evidence="3 4">Tr1</strain>
    </source>
</reference>
<dbReference type="PANTHER" id="PTHR35041">
    <property type="entry name" value="MEDIATOR OF RNA POLYMERASE II TRANSCRIPTION SUBUNIT 1"/>
    <property type="match status" value="1"/>
</dbReference>
<dbReference type="AlphaFoldDB" id="A0A2K0TM52"/>
<accession>A0A2K0TM52</accession>
<gene>
    <name evidence="3" type="ORF">THARTR1_10708</name>
</gene>
<evidence type="ECO:0000256" key="1">
    <source>
        <dbReference type="SAM" id="MobiDB-lite"/>
    </source>
</evidence>